<feature type="repeat" description="RCC1" evidence="3">
    <location>
        <begin position="334"/>
        <end position="386"/>
    </location>
</feature>
<dbReference type="InterPro" id="IPR000408">
    <property type="entry name" value="Reg_chr_condens"/>
</dbReference>
<feature type="repeat" description="RCC1" evidence="3">
    <location>
        <begin position="99"/>
        <end position="153"/>
    </location>
</feature>
<feature type="non-terminal residue" evidence="6">
    <location>
        <position position="1"/>
    </location>
</feature>
<dbReference type="PROSITE" id="PS00625">
    <property type="entry name" value="RCC1_1"/>
    <property type="match status" value="1"/>
</dbReference>
<proteinExistence type="evidence at transcript level"/>
<dbReference type="InterPro" id="IPR009091">
    <property type="entry name" value="RCC1/BLIP-II"/>
</dbReference>
<feature type="region of interest" description="Disordered" evidence="4">
    <location>
        <begin position="1"/>
        <end position="30"/>
    </location>
</feature>
<dbReference type="Pfam" id="PF25390">
    <property type="entry name" value="WD40_RLD"/>
    <property type="match status" value="1"/>
</dbReference>
<evidence type="ECO:0000256" key="1">
    <source>
        <dbReference type="ARBA" id="ARBA00022658"/>
    </source>
</evidence>
<gene>
    <name evidence="6" type="primary">RCC1</name>
</gene>
<dbReference type="PANTHER" id="PTHR45982">
    <property type="entry name" value="REGULATOR OF CHROMOSOME CONDENSATION"/>
    <property type="match status" value="1"/>
</dbReference>
<keyword evidence="1" id="KW-0344">Guanine-nucleotide releasing factor</keyword>
<feature type="repeat" description="RCC1" evidence="3">
    <location>
        <begin position="213"/>
        <end position="275"/>
    </location>
</feature>
<evidence type="ECO:0000256" key="3">
    <source>
        <dbReference type="PROSITE-ProRule" id="PRU00235"/>
    </source>
</evidence>
<dbReference type="AlphaFoldDB" id="T2MH89"/>
<reference evidence="6" key="1">
    <citation type="journal article" date="2013" name="Genome Biol. Evol.">
        <title>Punctuated emergences of genetic and phenotypic innovations in eumetazoan, bilaterian, euteleostome, and hominidae ancestors.</title>
        <authorList>
            <person name="Wenger Y."/>
            <person name="Galliot B."/>
        </authorList>
    </citation>
    <scope>NUCLEOTIDE SEQUENCE</scope>
    <source>
        <tissue evidence="6">Whole animals</tissue>
    </source>
</reference>
<feature type="repeat" description="RCC1" evidence="3">
    <location>
        <begin position="46"/>
        <end position="98"/>
    </location>
</feature>
<dbReference type="PROSITE" id="PS00626">
    <property type="entry name" value="RCC1_2"/>
    <property type="match status" value="2"/>
</dbReference>
<dbReference type="Gene3D" id="2.130.10.30">
    <property type="entry name" value="Regulator of chromosome condensation 1/beta-lactamase-inhibitor protein II"/>
    <property type="match status" value="1"/>
</dbReference>
<accession>T2MH89</accession>
<feature type="repeat" description="RCC1" evidence="3">
    <location>
        <begin position="387"/>
        <end position="442"/>
    </location>
</feature>
<feature type="repeat" description="RCC1" evidence="3">
    <location>
        <begin position="277"/>
        <end position="333"/>
    </location>
</feature>
<dbReference type="GO" id="GO:0005737">
    <property type="term" value="C:cytoplasm"/>
    <property type="evidence" value="ECO:0007669"/>
    <property type="project" value="TreeGrafter"/>
</dbReference>
<name>T2MH89_HYDVU</name>
<evidence type="ECO:0000313" key="6">
    <source>
        <dbReference type="EMBL" id="CDG71292.1"/>
    </source>
</evidence>
<organism evidence="6">
    <name type="scientific">Hydra vulgaris</name>
    <name type="common">Hydra</name>
    <name type="synonym">Hydra attenuata</name>
    <dbReference type="NCBI Taxonomy" id="6087"/>
    <lineage>
        <taxon>Eukaryota</taxon>
        <taxon>Metazoa</taxon>
        <taxon>Cnidaria</taxon>
        <taxon>Hydrozoa</taxon>
        <taxon>Hydroidolina</taxon>
        <taxon>Anthoathecata</taxon>
        <taxon>Aplanulata</taxon>
        <taxon>Hydridae</taxon>
        <taxon>Hydra</taxon>
    </lineage>
</organism>
<dbReference type="SUPFAM" id="SSF50985">
    <property type="entry name" value="RCC1/BLIP-II"/>
    <property type="match status" value="1"/>
</dbReference>
<dbReference type="InterPro" id="IPR051553">
    <property type="entry name" value="Ran_GTPase-activating"/>
</dbReference>
<feature type="repeat" description="RCC1" evidence="3">
    <location>
        <begin position="154"/>
        <end position="212"/>
    </location>
</feature>
<evidence type="ECO:0000259" key="5">
    <source>
        <dbReference type="Pfam" id="PF25390"/>
    </source>
</evidence>
<sequence length="449" mass="48692">LDTKKVLQMPATKKKDNRQKRKTIDESIKSPEKYAKKDDKLVQKVGHILTLGQGDVGQLGLGENVLERKRPAMIKEVEGVNFIQVTCGGMHTIGVSEHGEVYSWGCNDDGALGRPTEGTDGEEFIPRKVLLPQGIRVVYASAGDSHSAALTDDGRVFAWGAYRDASGQIGLTAASIGKKNEVIKIYPKGDQIDDPAVKVVSGNDHTVILTSEGLIYTSGTGEQGQLGRIKECFGHRGGRRGLEIILSPQVVRFRKKQFFSDIFAGSFCTFALSRDTNDVYAWGLNNYGQLGSGTTENFFNPEVIQSLSEIREHANGYLQIHGGQHHSIVADGNGKTYSIGRSEYGRLGLGKDAKETSLPKKIDSLEKENVVKIACGEAVSFAVTDKGHLYSWGLGTSLQLGVGDDEDIFDPSLVQSNNLTLAQDEVLAVSAGGQHTAILVRKRESKDTL</sequence>
<dbReference type="PANTHER" id="PTHR45982:SF1">
    <property type="entry name" value="REGULATOR OF CHROMOSOME CONDENSATION"/>
    <property type="match status" value="1"/>
</dbReference>
<dbReference type="EMBL" id="HAAD01005060">
    <property type="protein sequence ID" value="CDG71292.1"/>
    <property type="molecule type" value="mRNA"/>
</dbReference>
<evidence type="ECO:0000256" key="2">
    <source>
        <dbReference type="ARBA" id="ARBA00022737"/>
    </source>
</evidence>
<dbReference type="GO" id="GO:0005085">
    <property type="term" value="F:guanyl-nucleotide exchange factor activity"/>
    <property type="evidence" value="ECO:0007669"/>
    <property type="project" value="TreeGrafter"/>
</dbReference>
<dbReference type="PRINTS" id="PR00633">
    <property type="entry name" value="RCCNDNSATION"/>
</dbReference>
<dbReference type="OrthoDB" id="61110at2759"/>
<dbReference type="InterPro" id="IPR058923">
    <property type="entry name" value="RCC1-like_dom"/>
</dbReference>
<keyword evidence="2" id="KW-0677">Repeat</keyword>
<evidence type="ECO:0000256" key="4">
    <source>
        <dbReference type="SAM" id="MobiDB-lite"/>
    </source>
</evidence>
<feature type="domain" description="RCC1-like" evidence="5">
    <location>
        <begin position="48"/>
        <end position="438"/>
    </location>
</feature>
<protein>
    <submittedName>
        <fullName evidence="6">Regulator of chromosome condensation</fullName>
    </submittedName>
</protein>
<dbReference type="PROSITE" id="PS50012">
    <property type="entry name" value="RCC1_3"/>
    <property type="match status" value="7"/>
</dbReference>